<dbReference type="EMBL" id="JAJGNA010000002">
    <property type="protein sequence ID" value="MCC4307526.1"/>
    <property type="molecule type" value="Genomic_DNA"/>
</dbReference>
<dbReference type="InterPro" id="IPR001387">
    <property type="entry name" value="Cro/C1-type_HTH"/>
</dbReference>
<dbReference type="Pfam" id="PF01381">
    <property type="entry name" value="HTH_3"/>
    <property type="match status" value="1"/>
</dbReference>
<keyword evidence="1" id="KW-0238">DNA-binding</keyword>
<dbReference type="RefSeq" id="WP_228232798.1">
    <property type="nucleotide sequence ID" value="NZ_JAJGNA010000002.1"/>
</dbReference>
<dbReference type="InterPro" id="IPR010982">
    <property type="entry name" value="Lambda_DNA-bd_dom_sf"/>
</dbReference>
<organism evidence="3 4">
    <name type="scientific">Alloalcanivorax marinus</name>
    <dbReference type="NCBI Taxonomy" id="1177169"/>
    <lineage>
        <taxon>Bacteria</taxon>
        <taxon>Pseudomonadati</taxon>
        <taxon>Pseudomonadota</taxon>
        <taxon>Gammaproteobacteria</taxon>
        <taxon>Oceanospirillales</taxon>
        <taxon>Alcanivoracaceae</taxon>
        <taxon>Alloalcanivorax</taxon>
    </lineage>
</organism>
<dbReference type="Gene3D" id="1.10.260.40">
    <property type="entry name" value="lambda repressor-like DNA-binding domains"/>
    <property type="match status" value="1"/>
</dbReference>
<evidence type="ECO:0000259" key="2">
    <source>
        <dbReference type="PROSITE" id="PS50943"/>
    </source>
</evidence>
<dbReference type="CDD" id="cd00093">
    <property type="entry name" value="HTH_XRE"/>
    <property type="match status" value="1"/>
</dbReference>
<dbReference type="InterPro" id="IPR013430">
    <property type="entry name" value="Toxin_antidote_HigA"/>
</dbReference>
<gene>
    <name evidence="3" type="ORF">LL252_02985</name>
</gene>
<dbReference type="AlphaFoldDB" id="A0A9Q3UK60"/>
<feature type="domain" description="HTH cro/C1-type" evidence="2">
    <location>
        <begin position="30"/>
        <end position="75"/>
    </location>
</feature>
<name>A0A9Q3UK60_9GAMM</name>
<evidence type="ECO:0000313" key="3">
    <source>
        <dbReference type="EMBL" id="MCC4307526.1"/>
    </source>
</evidence>
<dbReference type="PROSITE" id="PS50943">
    <property type="entry name" value="HTH_CROC1"/>
    <property type="match status" value="1"/>
</dbReference>
<dbReference type="SMART" id="SM00530">
    <property type="entry name" value="HTH_XRE"/>
    <property type="match status" value="1"/>
</dbReference>
<evidence type="ECO:0000313" key="4">
    <source>
        <dbReference type="Proteomes" id="UP001108027"/>
    </source>
</evidence>
<keyword evidence="4" id="KW-1185">Reference proteome</keyword>
<dbReference type="Proteomes" id="UP001108027">
    <property type="component" value="Unassembled WGS sequence"/>
</dbReference>
<sequence length="104" mass="11910">MTLFSVTGMQRRPTHPGEMLREDFLPDYRLTVTSLATAVGVSRQSINELLRERRALSPEMALRLARLFGNTPDFWLNAQRAVDLWDAEQAIRDQIERIKPLTAA</sequence>
<comment type="caution">
    <text evidence="3">The sequence shown here is derived from an EMBL/GenBank/DDBJ whole genome shotgun (WGS) entry which is preliminary data.</text>
</comment>
<reference evidence="3" key="1">
    <citation type="submission" date="2021-10" db="EMBL/GenBank/DDBJ databases">
        <title>The diversity and Nitrogen Metabolism of Culturable Nitrate-Utilizing Bacteria Within the Oxygen Minimum Zone of the Changjiang (Yangtze River)Estuary.</title>
        <authorList>
            <person name="Zhang D."/>
            <person name="Zheng J."/>
            <person name="Liu S."/>
            <person name="He W."/>
        </authorList>
    </citation>
    <scope>NUCLEOTIDE SEQUENCE</scope>
    <source>
        <strain evidence="3">FXH-223</strain>
    </source>
</reference>
<evidence type="ECO:0000256" key="1">
    <source>
        <dbReference type="ARBA" id="ARBA00023125"/>
    </source>
</evidence>
<accession>A0A9Q3UK60</accession>
<protein>
    <submittedName>
        <fullName evidence="3">HigA family addiction module antitoxin</fullName>
    </submittedName>
</protein>
<dbReference type="PANTHER" id="PTHR36924:SF1">
    <property type="entry name" value="ANTITOXIN HIGA-1"/>
    <property type="match status" value="1"/>
</dbReference>
<dbReference type="GO" id="GO:0003677">
    <property type="term" value="F:DNA binding"/>
    <property type="evidence" value="ECO:0007669"/>
    <property type="project" value="UniProtKB-KW"/>
</dbReference>
<dbReference type="PANTHER" id="PTHR36924">
    <property type="entry name" value="ANTITOXIN HIGA-1"/>
    <property type="match status" value="1"/>
</dbReference>
<dbReference type="SUPFAM" id="SSF47413">
    <property type="entry name" value="lambda repressor-like DNA-binding domains"/>
    <property type="match status" value="1"/>
</dbReference>
<dbReference type="NCBIfam" id="TIGR02607">
    <property type="entry name" value="antidote_HigA"/>
    <property type="match status" value="1"/>
</dbReference>
<proteinExistence type="predicted"/>